<accession>A0AAV4PW69</accession>
<protein>
    <submittedName>
        <fullName evidence="1">Uncharacterized protein</fullName>
    </submittedName>
</protein>
<dbReference type="Proteomes" id="UP001054945">
    <property type="component" value="Unassembled WGS sequence"/>
</dbReference>
<evidence type="ECO:0000313" key="2">
    <source>
        <dbReference type="Proteomes" id="UP001054945"/>
    </source>
</evidence>
<comment type="caution">
    <text evidence="1">The sequence shown here is derived from an EMBL/GenBank/DDBJ whole genome shotgun (WGS) entry which is preliminary data.</text>
</comment>
<sequence>MHPSNRILRMWRTSDHRSAMMASAGRSPFLIRDDSSVSTAAYSLLIVLKTVALSIKKWFPPTEKEIARLMSEDLKMHFLRKRKH</sequence>
<reference evidence="1 2" key="1">
    <citation type="submission" date="2021-06" db="EMBL/GenBank/DDBJ databases">
        <title>Caerostris extrusa draft genome.</title>
        <authorList>
            <person name="Kono N."/>
            <person name="Arakawa K."/>
        </authorList>
    </citation>
    <scope>NUCLEOTIDE SEQUENCE [LARGE SCALE GENOMIC DNA]</scope>
</reference>
<name>A0AAV4PW69_CAEEX</name>
<evidence type="ECO:0000313" key="1">
    <source>
        <dbReference type="EMBL" id="GIY00035.1"/>
    </source>
</evidence>
<dbReference type="AlphaFoldDB" id="A0AAV4PW69"/>
<gene>
    <name evidence="1" type="ORF">CEXT_520061</name>
</gene>
<keyword evidence="2" id="KW-1185">Reference proteome</keyword>
<proteinExistence type="predicted"/>
<dbReference type="EMBL" id="BPLR01005136">
    <property type="protein sequence ID" value="GIY00035.1"/>
    <property type="molecule type" value="Genomic_DNA"/>
</dbReference>
<organism evidence="1 2">
    <name type="scientific">Caerostris extrusa</name>
    <name type="common">Bark spider</name>
    <name type="synonym">Caerostris bankana</name>
    <dbReference type="NCBI Taxonomy" id="172846"/>
    <lineage>
        <taxon>Eukaryota</taxon>
        <taxon>Metazoa</taxon>
        <taxon>Ecdysozoa</taxon>
        <taxon>Arthropoda</taxon>
        <taxon>Chelicerata</taxon>
        <taxon>Arachnida</taxon>
        <taxon>Araneae</taxon>
        <taxon>Araneomorphae</taxon>
        <taxon>Entelegynae</taxon>
        <taxon>Araneoidea</taxon>
        <taxon>Araneidae</taxon>
        <taxon>Caerostris</taxon>
    </lineage>
</organism>